<dbReference type="PATRIC" id="fig|1076.23.peg.5739"/>
<gene>
    <name evidence="1" type="ORF">OO17_23995</name>
</gene>
<dbReference type="EMBL" id="JXXE01000546">
    <property type="protein sequence ID" value="KIZ37085.1"/>
    <property type="molecule type" value="Genomic_DNA"/>
</dbReference>
<accession>A0A0D7E9A7</accession>
<comment type="caution">
    <text evidence="1">The sequence shown here is derived from an EMBL/GenBank/DDBJ whole genome shotgun (WGS) entry which is preliminary data.</text>
</comment>
<evidence type="ECO:0000313" key="1">
    <source>
        <dbReference type="EMBL" id="KIZ37085.1"/>
    </source>
</evidence>
<dbReference type="RefSeq" id="WP_152647851.1">
    <property type="nucleotide sequence ID" value="NZ_JXXE01000546.1"/>
</dbReference>
<sequence>MIKEVVPSLRRQPAKTLRRVEAGFFSFRGHAHISILDGDLADQLTDALIAADIPQSAVLTVQELSGPEWDPTYTDVPYDCLGWVDNYAQIDHVDSSVQVNDRKVYVLCSTLAVVPTTANTLTISGSTYGIIAIQRDPAGTAWVLQCRT</sequence>
<name>A0A0D7E9A7_RHOPL</name>
<proteinExistence type="predicted"/>
<dbReference type="Proteomes" id="UP000032515">
    <property type="component" value="Unassembled WGS sequence"/>
</dbReference>
<protein>
    <submittedName>
        <fullName evidence="1">Uncharacterized protein</fullName>
    </submittedName>
</protein>
<reference evidence="1 2" key="1">
    <citation type="submission" date="2014-11" db="EMBL/GenBank/DDBJ databases">
        <title>Genomics and ecophysiology of heterotrophic nitrogen fixing bacteria isolated from estuarine surface water.</title>
        <authorList>
            <person name="Bentzon-Tilia M."/>
            <person name="Severin I."/>
            <person name="Hansen L.H."/>
            <person name="Riemann L."/>
        </authorList>
    </citation>
    <scope>NUCLEOTIDE SEQUENCE [LARGE SCALE GENOMIC DNA]</scope>
    <source>
        <strain evidence="1 2">BAL398</strain>
    </source>
</reference>
<evidence type="ECO:0000313" key="2">
    <source>
        <dbReference type="Proteomes" id="UP000032515"/>
    </source>
</evidence>
<dbReference type="OrthoDB" id="8265746at2"/>
<dbReference type="AlphaFoldDB" id="A0A0D7E9A7"/>
<organism evidence="1 2">
    <name type="scientific">Rhodopseudomonas palustris</name>
    <dbReference type="NCBI Taxonomy" id="1076"/>
    <lineage>
        <taxon>Bacteria</taxon>
        <taxon>Pseudomonadati</taxon>
        <taxon>Pseudomonadota</taxon>
        <taxon>Alphaproteobacteria</taxon>
        <taxon>Hyphomicrobiales</taxon>
        <taxon>Nitrobacteraceae</taxon>
        <taxon>Rhodopseudomonas</taxon>
    </lineage>
</organism>